<dbReference type="PANTHER" id="PTHR34467">
    <property type="entry name" value="TRANSMEMBRANE PROTEIN"/>
    <property type="match status" value="1"/>
</dbReference>
<feature type="region of interest" description="Disordered" evidence="1">
    <location>
        <begin position="54"/>
        <end position="74"/>
    </location>
</feature>
<protein>
    <submittedName>
        <fullName evidence="3">Uncharacterized protein</fullName>
    </submittedName>
</protein>
<keyword evidence="4" id="KW-1185">Reference proteome</keyword>
<feature type="signal peptide" evidence="2">
    <location>
        <begin position="1"/>
        <end position="26"/>
    </location>
</feature>
<dbReference type="AlphaFoldDB" id="A0A445J8X9"/>
<feature type="chain" id="PRO_5019055165" evidence="2">
    <location>
        <begin position="27"/>
        <end position="96"/>
    </location>
</feature>
<organism evidence="3 4">
    <name type="scientific">Glycine soja</name>
    <name type="common">Wild soybean</name>
    <dbReference type="NCBI Taxonomy" id="3848"/>
    <lineage>
        <taxon>Eukaryota</taxon>
        <taxon>Viridiplantae</taxon>
        <taxon>Streptophyta</taxon>
        <taxon>Embryophyta</taxon>
        <taxon>Tracheophyta</taxon>
        <taxon>Spermatophyta</taxon>
        <taxon>Magnoliopsida</taxon>
        <taxon>eudicotyledons</taxon>
        <taxon>Gunneridae</taxon>
        <taxon>Pentapetalae</taxon>
        <taxon>rosids</taxon>
        <taxon>fabids</taxon>
        <taxon>Fabales</taxon>
        <taxon>Fabaceae</taxon>
        <taxon>Papilionoideae</taxon>
        <taxon>50 kb inversion clade</taxon>
        <taxon>NPAAA clade</taxon>
        <taxon>indigoferoid/millettioid clade</taxon>
        <taxon>Phaseoleae</taxon>
        <taxon>Glycine</taxon>
        <taxon>Glycine subgen. Soja</taxon>
    </lineage>
</organism>
<accession>A0A445J8X9</accession>
<evidence type="ECO:0000313" key="4">
    <source>
        <dbReference type="Proteomes" id="UP000289340"/>
    </source>
</evidence>
<evidence type="ECO:0000256" key="2">
    <source>
        <dbReference type="SAM" id="SignalP"/>
    </source>
</evidence>
<keyword evidence="2" id="KW-0732">Signal</keyword>
<dbReference type="EMBL" id="QZWG01000008">
    <property type="protein sequence ID" value="RZB94913.1"/>
    <property type="molecule type" value="Genomic_DNA"/>
</dbReference>
<comment type="caution">
    <text evidence="3">The sequence shown here is derived from an EMBL/GenBank/DDBJ whole genome shotgun (WGS) entry which is preliminary data.</text>
</comment>
<dbReference type="PANTHER" id="PTHR34467:SF3">
    <property type="entry name" value="PROTEIN, PUTATIVE-RELATED"/>
    <property type="match status" value="1"/>
</dbReference>
<dbReference type="Proteomes" id="UP000289340">
    <property type="component" value="Chromosome 8"/>
</dbReference>
<reference evidence="3 4" key="1">
    <citation type="submission" date="2018-09" db="EMBL/GenBank/DDBJ databases">
        <title>A high-quality reference genome of wild soybean provides a powerful tool to mine soybean genomes.</title>
        <authorList>
            <person name="Xie M."/>
            <person name="Chung C.Y.L."/>
            <person name="Li M.-W."/>
            <person name="Wong F.-L."/>
            <person name="Chan T.-F."/>
            <person name="Lam H.-M."/>
        </authorList>
    </citation>
    <scope>NUCLEOTIDE SEQUENCE [LARGE SCALE GENOMIC DNA]</scope>
    <source>
        <strain evidence="4">cv. W05</strain>
        <tissue evidence="3">Hypocotyl of etiolated seedlings</tissue>
    </source>
</reference>
<gene>
    <name evidence="3" type="ORF">D0Y65_019413</name>
</gene>
<evidence type="ECO:0000256" key="1">
    <source>
        <dbReference type="SAM" id="MobiDB-lite"/>
    </source>
</evidence>
<evidence type="ECO:0000313" key="3">
    <source>
        <dbReference type="EMBL" id="RZB94913.1"/>
    </source>
</evidence>
<name>A0A445J8X9_GLYSO</name>
<sequence length="96" mass="11081">MDPKLRFSIIIFLLLFVELYPARVNSLRMRVDVEKSPTKVSFHQMKGRKLLHLDTDDYKESGANPRNDQGKTKPHASYAVHASLLLEDIISFLVRL</sequence>
<proteinExistence type="predicted"/>